<feature type="compositionally biased region" description="Polar residues" evidence="2">
    <location>
        <begin position="224"/>
        <end position="247"/>
    </location>
</feature>
<dbReference type="GO" id="GO:0007165">
    <property type="term" value="P:signal transduction"/>
    <property type="evidence" value="ECO:0007669"/>
    <property type="project" value="TreeGrafter"/>
</dbReference>
<reference evidence="3 4" key="1">
    <citation type="submission" date="2016-08" db="EMBL/GenBank/DDBJ databases">
        <title>A Parts List for Fungal Cellulosomes Revealed by Comparative Genomics.</title>
        <authorList>
            <consortium name="DOE Joint Genome Institute"/>
            <person name="Haitjema C.H."/>
            <person name="Gilmore S.P."/>
            <person name="Henske J.K."/>
            <person name="Solomon K.V."/>
            <person name="De Groot R."/>
            <person name="Kuo A."/>
            <person name="Mondo S.J."/>
            <person name="Salamov A.A."/>
            <person name="Labutti K."/>
            <person name="Zhao Z."/>
            <person name="Chiniquy J."/>
            <person name="Barry K."/>
            <person name="Brewer H.M."/>
            <person name="Purvine S.O."/>
            <person name="Wright A.T."/>
            <person name="Boxma B."/>
            <person name="Van Alen T."/>
            <person name="Hackstein J.H."/>
            <person name="Baker S.E."/>
            <person name="Grigoriev I.V."/>
            <person name="O'Malley M.A."/>
        </authorList>
    </citation>
    <scope>NUCLEOTIDE SEQUENCE [LARGE SCALE GENOMIC DNA]</scope>
    <source>
        <strain evidence="3 4">G1</strain>
    </source>
</reference>
<sequence>MSLQNQPSNSSFNDIYYAGFLKLLLTYNQNRIIPETFRLDKSRIVTFYNEWQDITILSCLLLIFRQACSSKCSSENVLNIKQRLYVLLTSQSTSLKHINLEITNMAGQIRKKEYSTKEIDLISGLIEKTLSPDNKLYIMIQTRISTYIVHYLNNEILPKELMYRHNMTEMEPEILTLSKKMKSVVELNLQTYSEYYKAIFLELKQQKTNSLIKTLNNVKNENTTLTKNQNQSSNENKTSINLSSSLTDESKMKMQISNNPNIVEQNISNNNQNNSHDSKSNSQI</sequence>
<gene>
    <name evidence="3" type="ORF">LY90DRAFT_397898</name>
</gene>
<dbReference type="Pfam" id="PF05794">
    <property type="entry name" value="Tcp11"/>
    <property type="match status" value="1"/>
</dbReference>
<organism evidence="3 4">
    <name type="scientific">Neocallimastix californiae</name>
    <dbReference type="NCBI Taxonomy" id="1754190"/>
    <lineage>
        <taxon>Eukaryota</taxon>
        <taxon>Fungi</taxon>
        <taxon>Fungi incertae sedis</taxon>
        <taxon>Chytridiomycota</taxon>
        <taxon>Chytridiomycota incertae sedis</taxon>
        <taxon>Neocallimastigomycetes</taxon>
        <taxon>Neocallimastigales</taxon>
        <taxon>Neocallimastigaceae</taxon>
        <taxon>Neocallimastix</taxon>
    </lineage>
</organism>
<dbReference type="PANTHER" id="PTHR12832:SF11">
    <property type="entry name" value="LD23868P"/>
    <property type="match status" value="1"/>
</dbReference>
<evidence type="ECO:0000256" key="1">
    <source>
        <dbReference type="ARBA" id="ARBA00010954"/>
    </source>
</evidence>
<dbReference type="AlphaFoldDB" id="A0A1Y2F874"/>
<protein>
    <submittedName>
        <fullName evidence="3">Uncharacterized protein</fullName>
    </submittedName>
</protein>
<comment type="similarity">
    <text evidence="1">Belongs to the TCP11 family.</text>
</comment>
<dbReference type="EMBL" id="MCOG01000013">
    <property type="protein sequence ID" value="ORY80091.1"/>
    <property type="molecule type" value="Genomic_DNA"/>
</dbReference>
<proteinExistence type="inferred from homology"/>
<dbReference type="InterPro" id="IPR008862">
    <property type="entry name" value="Tcp11"/>
</dbReference>
<dbReference type="STRING" id="1754190.A0A1Y2F874"/>
<feature type="region of interest" description="Disordered" evidence="2">
    <location>
        <begin position="224"/>
        <end position="248"/>
    </location>
</feature>
<name>A0A1Y2F874_9FUNG</name>
<dbReference type="Proteomes" id="UP000193920">
    <property type="component" value="Unassembled WGS sequence"/>
</dbReference>
<feature type="region of interest" description="Disordered" evidence="2">
    <location>
        <begin position="263"/>
        <end position="284"/>
    </location>
</feature>
<evidence type="ECO:0000313" key="4">
    <source>
        <dbReference type="Proteomes" id="UP000193920"/>
    </source>
</evidence>
<evidence type="ECO:0000313" key="3">
    <source>
        <dbReference type="EMBL" id="ORY80091.1"/>
    </source>
</evidence>
<dbReference type="PANTHER" id="PTHR12832">
    <property type="entry name" value="TESTIS-SPECIFIC PROTEIN PBS13 T-COMPLEX 11"/>
    <property type="match status" value="1"/>
</dbReference>
<comment type="caution">
    <text evidence="3">The sequence shown here is derived from an EMBL/GenBank/DDBJ whole genome shotgun (WGS) entry which is preliminary data.</text>
</comment>
<keyword evidence="4" id="KW-1185">Reference proteome</keyword>
<accession>A0A1Y2F874</accession>
<evidence type="ECO:0000256" key="2">
    <source>
        <dbReference type="SAM" id="MobiDB-lite"/>
    </source>
</evidence>
<dbReference type="OrthoDB" id="276323at2759"/>